<evidence type="ECO:0000256" key="5">
    <source>
        <dbReference type="PIRSR" id="PIRSR604574-1"/>
    </source>
</evidence>
<dbReference type="SUPFAM" id="SSF51197">
    <property type="entry name" value="Clavaminate synthase-like"/>
    <property type="match status" value="1"/>
</dbReference>
<feature type="binding site" evidence="5">
    <location>
        <position position="139"/>
    </location>
    <ligand>
        <name>substrate</name>
    </ligand>
</feature>
<feature type="domain" description="Fe2OG dioxygenase" evidence="7">
    <location>
        <begin position="117"/>
        <end position="217"/>
    </location>
</feature>
<feature type="binding site" evidence="5">
    <location>
        <begin position="80"/>
        <end position="82"/>
    </location>
    <ligand>
        <name>substrate</name>
    </ligand>
</feature>
<sequence length="217" mass="23398">MTPDLFDDEPVEAAAPERLGPGTLLLRAAARAQAAALLEAVDTVSTAAPWRHMCTPGGRRLSVAMSNCGTLGWTSDRHGYRYTRQDPQTGRPWPAMPAIFLSLARTAARQAGHADFEPDACLINLYTPGTRLGLHQDRDERDLDAPIVSVSLGVPAVFLFGGLQRSDPVTRLVLGDGDVLVWGGPDRLRHHGIAPLKQACHARLGACRINLTLRRAG</sequence>
<dbReference type="Pfam" id="PF13532">
    <property type="entry name" value="2OG-FeII_Oxy_2"/>
    <property type="match status" value="1"/>
</dbReference>
<feature type="binding site" evidence="5">
    <location>
        <position position="73"/>
    </location>
    <ligand>
        <name>substrate</name>
    </ligand>
</feature>
<feature type="binding site" evidence="5">
    <location>
        <begin position="208"/>
        <end position="214"/>
    </location>
    <ligand>
        <name>2-oxoglutarate</name>
        <dbReference type="ChEBI" id="CHEBI:16810"/>
    </ligand>
</feature>
<dbReference type="NCBIfam" id="NF011930">
    <property type="entry name" value="PRK15401.1"/>
    <property type="match status" value="1"/>
</dbReference>
<feature type="binding site" evidence="5">
    <location>
        <position position="165"/>
    </location>
    <ligand>
        <name>substrate</name>
    </ligand>
</feature>
<dbReference type="GO" id="GO:0035516">
    <property type="term" value="F:broad specificity oxidative DNA demethylase activity"/>
    <property type="evidence" value="ECO:0007669"/>
    <property type="project" value="TreeGrafter"/>
</dbReference>
<keyword evidence="2 8" id="KW-0223">Dioxygenase</keyword>
<dbReference type="GO" id="GO:0035515">
    <property type="term" value="F:oxidative RNA demethylase activity"/>
    <property type="evidence" value="ECO:0007669"/>
    <property type="project" value="TreeGrafter"/>
</dbReference>
<comment type="cofactor">
    <cofactor evidence="6">
        <name>Fe(2+)</name>
        <dbReference type="ChEBI" id="CHEBI:29033"/>
    </cofactor>
    <text evidence="6">Binds 1 Fe(2+) ion per subunit.</text>
</comment>
<feature type="binding site" evidence="5">
    <location>
        <begin position="124"/>
        <end position="126"/>
    </location>
    <ligand>
        <name>2-oxoglutarate</name>
        <dbReference type="ChEBI" id="CHEBI:16810"/>
    </ligand>
</feature>
<dbReference type="GO" id="GO:0035513">
    <property type="term" value="P:oxidative RNA demethylation"/>
    <property type="evidence" value="ECO:0007669"/>
    <property type="project" value="TreeGrafter"/>
</dbReference>
<organism evidence="8 9">
    <name type="scientific">Sphaerotilus hippei</name>
    <dbReference type="NCBI Taxonomy" id="744406"/>
    <lineage>
        <taxon>Bacteria</taxon>
        <taxon>Pseudomonadati</taxon>
        <taxon>Pseudomonadota</taxon>
        <taxon>Betaproteobacteria</taxon>
        <taxon>Burkholderiales</taxon>
        <taxon>Sphaerotilaceae</taxon>
        <taxon>Sphaerotilus</taxon>
    </lineage>
</organism>
<accession>A0A318H253</accession>
<evidence type="ECO:0000256" key="4">
    <source>
        <dbReference type="ARBA" id="ARBA00023004"/>
    </source>
</evidence>
<dbReference type="PANTHER" id="PTHR16557:SF2">
    <property type="entry name" value="NUCLEIC ACID DIOXYGENASE ALKBH1"/>
    <property type="match status" value="1"/>
</dbReference>
<evidence type="ECO:0000313" key="8">
    <source>
        <dbReference type="EMBL" id="PXW97419.1"/>
    </source>
</evidence>
<dbReference type="OrthoDB" id="9796932at2"/>
<comment type="caution">
    <text evidence="8">The sequence shown here is derived from an EMBL/GenBank/DDBJ whole genome shotgun (WGS) entry which is preliminary data.</text>
</comment>
<reference evidence="8 9" key="1">
    <citation type="submission" date="2018-05" db="EMBL/GenBank/DDBJ databases">
        <title>Genomic Encyclopedia of Type Strains, Phase IV (KMG-IV): sequencing the most valuable type-strain genomes for metagenomic binning, comparative biology and taxonomic classification.</title>
        <authorList>
            <person name="Goeker M."/>
        </authorList>
    </citation>
    <scope>NUCLEOTIDE SEQUENCE [LARGE SCALE GENOMIC DNA]</scope>
    <source>
        <strain evidence="8 9">DSM 566</strain>
    </source>
</reference>
<evidence type="ECO:0000313" key="9">
    <source>
        <dbReference type="Proteomes" id="UP000247811"/>
    </source>
</evidence>
<dbReference type="InterPro" id="IPR004574">
    <property type="entry name" value="Alkb"/>
</dbReference>
<feature type="binding site" evidence="6">
    <location>
        <position position="191"/>
    </location>
    <ligand>
        <name>Fe cation</name>
        <dbReference type="ChEBI" id="CHEBI:24875"/>
        <note>catalytic</note>
    </ligand>
</feature>
<protein>
    <submittedName>
        <fullName evidence="8">DNA-N1-methyladenine dioxygenase</fullName>
    </submittedName>
</protein>
<evidence type="ECO:0000259" key="7">
    <source>
        <dbReference type="PROSITE" id="PS51471"/>
    </source>
</evidence>
<evidence type="ECO:0000256" key="3">
    <source>
        <dbReference type="ARBA" id="ARBA00023002"/>
    </source>
</evidence>
<evidence type="ECO:0000256" key="6">
    <source>
        <dbReference type="PIRSR" id="PIRSR604574-2"/>
    </source>
</evidence>
<dbReference type="InterPro" id="IPR027450">
    <property type="entry name" value="AlkB-like"/>
</dbReference>
<dbReference type="AlphaFoldDB" id="A0A318H253"/>
<evidence type="ECO:0000256" key="2">
    <source>
        <dbReference type="ARBA" id="ARBA00022964"/>
    </source>
</evidence>
<dbReference type="PROSITE" id="PS51471">
    <property type="entry name" value="FE2OG_OXY"/>
    <property type="match status" value="1"/>
</dbReference>
<dbReference type="GO" id="GO:0005737">
    <property type="term" value="C:cytoplasm"/>
    <property type="evidence" value="ECO:0007669"/>
    <property type="project" value="TreeGrafter"/>
</dbReference>
<dbReference type="Gene3D" id="2.60.120.590">
    <property type="entry name" value="Alpha-ketoglutarate-dependent dioxygenase AlkB-like"/>
    <property type="match status" value="1"/>
</dbReference>
<keyword evidence="9" id="KW-1185">Reference proteome</keyword>
<dbReference type="InterPro" id="IPR005123">
    <property type="entry name" value="Oxoglu/Fe-dep_dioxygenase_dom"/>
</dbReference>
<dbReference type="InterPro" id="IPR037151">
    <property type="entry name" value="AlkB-like_sf"/>
</dbReference>
<evidence type="ECO:0000256" key="1">
    <source>
        <dbReference type="ARBA" id="ARBA00022723"/>
    </source>
</evidence>
<feature type="binding site" evidence="6">
    <location>
        <position position="137"/>
    </location>
    <ligand>
        <name>Fe cation</name>
        <dbReference type="ChEBI" id="CHEBI:24875"/>
        <note>catalytic</note>
    </ligand>
</feature>
<proteinExistence type="predicted"/>
<feature type="binding site" evidence="6">
    <location>
        <position position="135"/>
    </location>
    <ligand>
        <name>Fe cation</name>
        <dbReference type="ChEBI" id="CHEBI:24875"/>
        <note>catalytic</note>
    </ligand>
</feature>
<keyword evidence="4 6" id="KW-0408">Iron</keyword>
<keyword evidence="3" id="KW-0560">Oxidoreductase</keyword>
<dbReference type="Proteomes" id="UP000247811">
    <property type="component" value="Unassembled WGS sequence"/>
</dbReference>
<dbReference type="EMBL" id="QJJS01000004">
    <property type="protein sequence ID" value="PXW97419.1"/>
    <property type="molecule type" value="Genomic_DNA"/>
</dbReference>
<dbReference type="PANTHER" id="PTHR16557">
    <property type="entry name" value="ALKYLATED DNA REPAIR PROTEIN ALKB-RELATED"/>
    <property type="match status" value="1"/>
</dbReference>
<dbReference type="GO" id="GO:0008198">
    <property type="term" value="F:ferrous iron binding"/>
    <property type="evidence" value="ECO:0007669"/>
    <property type="project" value="TreeGrafter"/>
</dbReference>
<name>A0A318H253_9BURK</name>
<keyword evidence="1 6" id="KW-0479">Metal-binding</keyword>
<gene>
    <name evidence="8" type="ORF">C7444_10420</name>
</gene>